<evidence type="ECO:0000313" key="1">
    <source>
        <dbReference type="EMBL" id="KAG2563103.1"/>
    </source>
</evidence>
<comment type="caution">
    <text evidence="1">The sequence shown here is derived from an EMBL/GenBank/DDBJ whole genome shotgun (WGS) entry which is preliminary data.</text>
</comment>
<reference evidence="1 2" key="1">
    <citation type="submission" date="2020-05" db="EMBL/GenBank/DDBJ databases">
        <title>WGS assembly of Panicum virgatum.</title>
        <authorList>
            <person name="Lovell J.T."/>
            <person name="Jenkins J."/>
            <person name="Shu S."/>
            <person name="Juenger T.E."/>
            <person name="Schmutz J."/>
        </authorList>
    </citation>
    <scope>NUCLEOTIDE SEQUENCE [LARGE SCALE GENOMIC DNA]</scope>
    <source>
        <strain evidence="2">cv. AP13</strain>
    </source>
</reference>
<dbReference type="Proteomes" id="UP000823388">
    <property type="component" value="Chromosome 8K"/>
</dbReference>
<organism evidence="1 2">
    <name type="scientific">Panicum virgatum</name>
    <name type="common">Blackwell switchgrass</name>
    <dbReference type="NCBI Taxonomy" id="38727"/>
    <lineage>
        <taxon>Eukaryota</taxon>
        <taxon>Viridiplantae</taxon>
        <taxon>Streptophyta</taxon>
        <taxon>Embryophyta</taxon>
        <taxon>Tracheophyta</taxon>
        <taxon>Spermatophyta</taxon>
        <taxon>Magnoliopsida</taxon>
        <taxon>Liliopsida</taxon>
        <taxon>Poales</taxon>
        <taxon>Poaceae</taxon>
        <taxon>PACMAD clade</taxon>
        <taxon>Panicoideae</taxon>
        <taxon>Panicodae</taxon>
        <taxon>Paniceae</taxon>
        <taxon>Panicinae</taxon>
        <taxon>Panicum</taxon>
        <taxon>Panicum sect. Hiantes</taxon>
    </lineage>
</organism>
<evidence type="ECO:0000313" key="2">
    <source>
        <dbReference type="Proteomes" id="UP000823388"/>
    </source>
</evidence>
<name>A0A8T0PMD7_PANVG</name>
<dbReference type="AlphaFoldDB" id="A0A8T0PMD7"/>
<keyword evidence="2" id="KW-1185">Reference proteome</keyword>
<gene>
    <name evidence="1" type="ORF">PVAP13_8KG320700</name>
</gene>
<protein>
    <submittedName>
        <fullName evidence="1">Uncharacterized protein</fullName>
    </submittedName>
</protein>
<sequence>METIWTEAVDNGQAPLSSAEVVSKVISPDSSNSTFFKNVGLSTRSLKTPSAAEQALIEELAAQKQKEAVTSEEFVELRKRSKAAKEALLKTQQLYENMKKRQEENDLVLQRILQANIAGISSQP</sequence>
<proteinExistence type="predicted"/>
<accession>A0A8T0PMD7</accession>
<dbReference type="EMBL" id="CM029051">
    <property type="protein sequence ID" value="KAG2563103.1"/>
    <property type="molecule type" value="Genomic_DNA"/>
</dbReference>